<dbReference type="RefSeq" id="WP_184676973.1">
    <property type="nucleotide sequence ID" value="NZ_JACHGY010000001.1"/>
</dbReference>
<keyword evidence="3" id="KW-1185">Reference proteome</keyword>
<keyword evidence="1" id="KW-1133">Transmembrane helix</keyword>
<evidence type="ECO:0000256" key="1">
    <source>
        <dbReference type="SAM" id="Phobius"/>
    </source>
</evidence>
<feature type="transmembrane region" description="Helical" evidence="1">
    <location>
        <begin position="6"/>
        <end position="32"/>
    </location>
</feature>
<dbReference type="AlphaFoldDB" id="A0A7X0LK89"/>
<keyword evidence="1" id="KW-0472">Membrane</keyword>
<keyword evidence="1" id="KW-0812">Transmembrane</keyword>
<accession>A0A7X0LK89</accession>
<dbReference type="Proteomes" id="UP000541810">
    <property type="component" value="Unassembled WGS sequence"/>
</dbReference>
<dbReference type="EMBL" id="JACHGY010000001">
    <property type="protein sequence ID" value="MBB6429391.1"/>
    <property type="molecule type" value="Genomic_DNA"/>
</dbReference>
<proteinExistence type="predicted"/>
<gene>
    <name evidence="2" type="ORF">HNQ40_001197</name>
</gene>
<organism evidence="2 3">
    <name type="scientific">Algisphaera agarilytica</name>
    <dbReference type="NCBI Taxonomy" id="1385975"/>
    <lineage>
        <taxon>Bacteria</taxon>
        <taxon>Pseudomonadati</taxon>
        <taxon>Planctomycetota</taxon>
        <taxon>Phycisphaerae</taxon>
        <taxon>Phycisphaerales</taxon>
        <taxon>Phycisphaeraceae</taxon>
        <taxon>Algisphaera</taxon>
    </lineage>
</organism>
<sequence>MRRPPVSAFTIVEALILLGTISVLIALLLPLLHAGRRNAQKSSNQTQLRGIHRSFVVWTQSSKHPVGPYYPGLNRETGQVIPDGERTGFSGDGTQPAARLAPLIAANFITPDYIINPNDKVKKPIVFDQTPTGTQSYAALTNENYSYSMLALPGSENTKAEWQETLNPAAVVLSDRAIGSGPNDISSVWTDPDSGAWLGGIVRNDNSTSREETHILNDTQYGEGDINPLDDVFADEPDADDGFLVHEDATTAYSAE</sequence>
<evidence type="ECO:0000313" key="3">
    <source>
        <dbReference type="Proteomes" id="UP000541810"/>
    </source>
</evidence>
<name>A0A7X0LK89_9BACT</name>
<protein>
    <submittedName>
        <fullName evidence="2">Type II secretory pathway pseudopilin PulG</fullName>
    </submittedName>
</protein>
<reference evidence="2 3" key="1">
    <citation type="submission" date="2020-08" db="EMBL/GenBank/DDBJ databases">
        <title>Genomic Encyclopedia of Type Strains, Phase IV (KMG-IV): sequencing the most valuable type-strain genomes for metagenomic binning, comparative biology and taxonomic classification.</title>
        <authorList>
            <person name="Goeker M."/>
        </authorList>
    </citation>
    <scope>NUCLEOTIDE SEQUENCE [LARGE SCALE GENOMIC DNA]</scope>
    <source>
        <strain evidence="2 3">DSM 103725</strain>
    </source>
</reference>
<evidence type="ECO:0000313" key="2">
    <source>
        <dbReference type="EMBL" id="MBB6429391.1"/>
    </source>
</evidence>
<comment type="caution">
    <text evidence="2">The sequence shown here is derived from an EMBL/GenBank/DDBJ whole genome shotgun (WGS) entry which is preliminary data.</text>
</comment>